<dbReference type="InterPro" id="IPR037138">
    <property type="entry name" value="His_deacetylse_dom_sf"/>
</dbReference>
<dbReference type="PANTHER" id="PTHR10625">
    <property type="entry name" value="HISTONE DEACETYLASE HDAC1-RELATED"/>
    <property type="match status" value="1"/>
</dbReference>
<dbReference type="EMBL" id="BJLD01000013">
    <property type="protein sequence ID" value="GEA44652.1"/>
    <property type="molecule type" value="Genomic_DNA"/>
</dbReference>
<dbReference type="PRINTS" id="PR01270">
    <property type="entry name" value="HDASUPER"/>
</dbReference>
<evidence type="ECO:0000256" key="3">
    <source>
        <dbReference type="ARBA" id="ARBA00020218"/>
    </source>
</evidence>
<sequence>MKPLLFNAEEMRRYSLGPDHPMGPDRVRLAHELADYFHLTEEFEVVEPAAATTAELTAVHSPDYITATRLEVPARRFGLGTEDNPISHGLSTVAARIAGASLQATQAVWEGRAPRALNLAGGLHHAFADSMSGFCMYNDAAVAIQWLLDQGATRVAYLDLDAHHGDGVERIFWDDPRVLTISVHESGLYLFPHSGFAHDIGGPGAEGTAVNIALPRSPSDAAWLHAVHALIPALLSRFRPQLLISQHGADPHAADPLADLEVSIDAMAHAYRSVAAWADQYANGKWVALGGGGYNLDSVARAWTHVTAAVAGVDLDPAAPMPKGWHGSATLGDFGSARPDFTEFDPRQVLATRPEPAVVQTSRAVFPYWGLPAYG</sequence>
<dbReference type="InterPro" id="IPR000286">
    <property type="entry name" value="HDACs"/>
</dbReference>
<accession>A0ABC9ZR39</accession>
<dbReference type="PANTHER" id="PTHR10625:SF10">
    <property type="entry name" value="HISTONE DEACETYLASE HDAC1"/>
    <property type="match status" value="1"/>
</dbReference>
<reference evidence="6 7" key="1">
    <citation type="submission" date="2019-06" db="EMBL/GenBank/DDBJ databases">
        <title>Draft genome sequence of Corynebacterium striatum NBRC 15291.</title>
        <authorList>
            <person name="Miura T."/>
            <person name="Furukawa M."/>
            <person name="Shimamura M."/>
            <person name="Ohyama Y."/>
            <person name="Yamazoe A."/>
            <person name="Kawasaki H."/>
        </authorList>
    </citation>
    <scope>NUCLEOTIDE SEQUENCE [LARGE SCALE GENOMIC DNA]</scope>
    <source>
        <strain evidence="6 7">NBRC 15291</strain>
    </source>
</reference>
<evidence type="ECO:0000313" key="6">
    <source>
        <dbReference type="EMBL" id="GEA44652.1"/>
    </source>
</evidence>
<gene>
    <name evidence="6" type="ORF">Cst04h_28220</name>
</gene>
<evidence type="ECO:0000256" key="4">
    <source>
        <dbReference type="ARBA" id="ARBA00022627"/>
    </source>
</evidence>
<keyword evidence="4" id="KW-0006">Acetoin catabolism</keyword>
<proteinExistence type="inferred from homology"/>
<comment type="caution">
    <text evidence="6">The sequence shown here is derived from an EMBL/GenBank/DDBJ whole genome shotgun (WGS) entry which is preliminary data.</text>
</comment>
<dbReference type="AlphaFoldDB" id="A0ABC9ZR39"/>
<dbReference type="Pfam" id="PF00850">
    <property type="entry name" value="Hist_deacetyl"/>
    <property type="match status" value="1"/>
</dbReference>
<evidence type="ECO:0000313" key="7">
    <source>
        <dbReference type="Proteomes" id="UP000315234"/>
    </source>
</evidence>
<dbReference type="Proteomes" id="UP000315234">
    <property type="component" value="Unassembled WGS sequence"/>
</dbReference>
<dbReference type="InterPro" id="IPR023696">
    <property type="entry name" value="Ureohydrolase_dom_sf"/>
</dbReference>
<dbReference type="CDD" id="cd09994">
    <property type="entry name" value="HDAC_AcuC_like"/>
    <property type="match status" value="1"/>
</dbReference>
<dbReference type="RefSeq" id="WP_005530055.1">
    <property type="nucleotide sequence ID" value="NZ_BJLD01000013.1"/>
</dbReference>
<dbReference type="GO" id="GO:0045150">
    <property type="term" value="P:acetoin catabolic process"/>
    <property type="evidence" value="ECO:0007669"/>
    <property type="project" value="UniProtKB-KW"/>
</dbReference>
<comment type="similarity">
    <text evidence="2">Belongs to the histone deacetylase family.</text>
</comment>
<comment type="pathway">
    <text evidence="1">Ketone degradation; acetoin degradation.</text>
</comment>
<evidence type="ECO:0000256" key="2">
    <source>
        <dbReference type="ARBA" id="ARBA00005947"/>
    </source>
</evidence>
<dbReference type="SUPFAM" id="SSF52768">
    <property type="entry name" value="Arginase/deacetylase"/>
    <property type="match status" value="1"/>
</dbReference>
<name>A0ABC9ZR39_CORST</name>
<dbReference type="InterPro" id="IPR003085">
    <property type="entry name" value="AcuC"/>
</dbReference>
<organism evidence="6 7">
    <name type="scientific">Corynebacterium striatum</name>
    <dbReference type="NCBI Taxonomy" id="43770"/>
    <lineage>
        <taxon>Bacteria</taxon>
        <taxon>Bacillati</taxon>
        <taxon>Actinomycetota</taxon>
        <taxon>Actinomycetes</taxon>
        <taxon>Mycobacteriales</taxon>
        <taxon>Corynebacteriaceae</taxon>
        <taxon>Corynebacterium</taxon>
    </lineage>
</organism>
<feature type="domain" description="Histone deacetylase" evidence="5">
    <location>
        <begin position="20"/>
        <end position="309"/>
    </location>
</feature>
<dbReference type="InterPro" id="IPR023801">
    <property type="entry name" value="His_deacetylse_dom"/>
</dbReference>
<protein>
    <recommendedName>
        <fullName evidence="3">Acetoin utilization protein AcuC</fullName>
    </recommendedName>
</protein>
<evidence type="ECO:0000259" key="5">
    <source>
        <dbReference type="Pfam" id="PF00850"/>
    </source>
</evidence>
<evidence type="ECO:0000256" key="1">
    <source>
        <dbReference type="ARBA" id="ARBA00005101"/>
    </source>
</evidence>
<dbReference type="Gene3D" id="3.40.800.20">
    <property type="entry name" value="Histone deacetylase domain"/>
    <property type="match status" value="1"/>
</dbReference>